<dbReference type="InterPro" id="IPR009081">
    <property type="entry name" value="PP-bd_ACP"/>
</dbReference>
<dbReference type="InterPro" id="IPR000873">
    <property type="entry name" value="AMP-dep_synth/lig_dom"/>
</dbReference>
<dbReference type="Gene3D" id="3.30.300.30">
    <property type="match status" value="1"/>
</dbReference>
<dbReference type="GO" id="GO:0071766">
    <property type="term" value="P:Actinobacterium-type cell wall biogenesis"/>
    <property type="evidence" value="ECO:0007669"/>
    <property type="project" value="UniProtKB-ARBA"/>
</dbReference>
<dbReference type="GO" id="GO:0006631">
    <property type="term" value="P:fatty acid metabolic process"/>
    <property type="evidence" value="ECO:0007669"/>
    <property type="project" value="UniProtKB-KW"/>
</dbReference>
<dbReference type="SUPFAM" id="SSF56801">
    <property type="entry name" value="Acetyl-CoA synthetase-like"/>
    <property type="match status" value="1"/>
</dbReference>
<reference evidence="10 11" key="1">
    <citation type="submission" date="2015-05" db="EMBL/GenBank/DDBJ databases">
        <authorList>
            <person name="Tang B."/>
            <person name="Yu Y."/>
        </authorList>
    </citation>
    <scope>NUCLEOTIDE SEQUENCE [LARGE SCALE GENOMIC DNA]</scope>
    <source>
        <strain evidence="10 11">DSM 7029</strain>
    </source>
</reference>
<dbReference type="Gene3D" id="1.10.1200.10">
    <property type="entry name" value="ACP-like"/>
    <property type="match status" value="1"/>
</dbReference>
<dbReference type="CDD" id="cd05931">
    <property type="entry name" value="FAAL"/>
    <property type="match status" value="1"/>
</dbReference>
<dbReference type="SMART" id="SM00823">
    <property type="entry name" value="PKS_PP"/>
    <property type="match status" value="1"/>
</dbReference>
<evidence type="ECO:0000313" key="10">
    <source>
        <dbReference type="EMBL" id="AKJ29423.1"/>
    </source>
</evidence>
<evidence type="ECO:0000256" key="8">
    <source>
        <dbReference type="SAM" id="MobiDB-lite"/>
    </source>
</evidence>
<dbReference type="Pfam" id="PF00698">
    <property type="entry name" value="Acyl_transf_1"/>
    <property type="match status" value="1"/>
</dbReference>
<sequence length="992" mass="107758">MGKHLFDEFPELVECASDLLGYSIKELCLEDRDGLLDQTEYSQPALYVVNALHYLHARRESEAGPDHVAGFSLGEYNALLAAHAFDFASGLKIVQQRAHFMGQARGGAMAAVVGLAETELRNQLARYCARDLTLANHNTPHQFVLSGSKAELERLKPFFSKMPGVELFAMLKTSGAFHSPAMSEAQQQFEGFLEGVALAELALPVISNVTARPYERDDVKSLMAKQITHPVRWTDTIAYLLDQGVEEFVEVGEGGVLARLIEKIKQDPDTPRTRSGPGLNAAPADPAAVSPGTPSPLLATIQARCAARPDKELLIYHDEAGTQAISGAALARKLAAAGSALTAHVAAQDRVVLLFPQGFHYGLGLLACWYANAVAVPTSITDPAELDQKRELLQAVMGGCGARFVLTSTLFEETVRTLVAPWGCQVLNIEDLTAGAAAVAPPRRCRHDDLALLLYTSGSTAQPKGVMLSHEAIRNSATSPLWGLSEQSRVVSWLPQFHAFGICLGLLSPLAHGATSIVFPPAQFVANPVLWFELIDRYQATHTGAPNFVFDYCCKSIDDDALSRLSLRSLQALACGGDVIHKEAYDRFVTRFATSTGLSPDVLAPNYGLSEAGPVTLKAPGQPISVMTLDRDALQAGRVSSAEGGKAIVGCGECDPRTRIVIVDPETRQPCPADRVGEVWLKGPVVAQGYFNNAEQTEVTFNGVLSNTGEGGFLRTGDLGFVADRQLYLVGREKDVIVVHGKKHHSSDIETSIRNGVQACHGACAVFAVEQEGGEGMRVVVVQEMPRGLDARFYERTHDEIVTCVSALYQIEIHDLVFIPTGTMPVTGSRKVRRKACRQNYEAALLEVLWCKAQAPVAPVEAVTSRDTTELANVIAVLKQRVLLPELGARAAQLQAGTTFSQLGLDSIRYIRLARKIESIFQVPFKPGQLFKHSTCEALAHHLLQQQTEPTRDVLYPQWRAYRDEGVQRLLDDCLHGRATLQQTLKSIKEGA</sequence>
<dbReference type="InterPro" id="IPR040097">
    <property type="entry name" value="FAAL/FAAC"/>
</dbReference>
<dbReference type="InterPro" id="IPR004410">
    <property type="entry name" value="Malonyl_CoA-ACP_transAc_FabD"/>
</dbReference>
<dbReference type="Gene3D" id="3.40.50.12780">
    <property type="entry name" value="N-terminal domain of ligase-like"/>
    <property type="match status" value="1"/>
</dbReference>
<evidence type="ECO:0000256" key="4">
    <source>
        <dbReference type="ARBA" id="ARBA00022598"/>
    </source>
</evidence>
<evidence type="ECO:0000256" key="5">
    <source>
        <dbReference type="ARBA" id="ARBA00022679"/>
    </source>
</evidence>
<evidence type="ECO:0000259" key="9">
    <source>
        <dbReference type="PROSITE" id="PS50075"/>
    </source>
</evidence>
<evidence type="ECO:0000256" key="7">
    <source>
        <dbReference type="ARBA" id="ARBA00023098"/>
    </source>
</evidence>
<dbReference type="GO" id="GO:0031177">
    <property type="term" value="F:phosphopantetheine binding"/>
    <property type="evidence" value="ECO:0007669"/>
    <property type="project" value="InterPro"/>
</dbReference>
<dbReference type="PATRIC" id="fig|413882.6.peg.2851"/>
<evidence type="ECO:0000256" key="1">
    <source>
        <dbReference type="ARBA" id="ARBA00006432"/>
    </source>
</evidence>
<keyword evidence="11" id="KW-1185">Reference proteome</keyword>
<dbReference type="Pfam" id="PF23024">
    <property type="entry name" value="AMP-dom_DIP2-like"/>
    <property type="match status" value="1"/>
</dbReference>
<protein>
    <submittedName>
        <fullName evidence="10">Malonyl CoA-acyl carrier protein transacylase</fullName>
    </submittedName>
</protein>
<dbReference type="InterPro" id="IPR045851">
    <property type="entry name" value="AMP-bd_C_sf"/>
</dbReference>
<dbReference type="KEGG" id="pbh:AAW51_2732"/>
<dbReference type="RefSeq" id="WP_053013546.1">
    <property type="nucleotide sequence ID" value="NZ_CP011371.1"/>
</dbReference>
<dbReference type="InterPro" id="IPR014043">
    <property type="entry name" value="Acyl_transferase_dom"/>
</dbReference>
<dbReference type="InterPro" id="IPR025110">
    <property type="entry name" value="AMP-bd_C"/>
</dbReference>
<dbReference type="PROSITE" id="PS50075">
    <property type="entry name" value="CARRIER"/>
    <property type="match status" value="1"/>
</dbReference>
<dbReference type="NCBIfam" id="TIGR00128">
    <property type="entry name" value="fabD"/>
    <property type="match status" value="1"/>
</dbReference>
<keyword evidence="7" id="KW-0443">Lipid metabolism</keyword>
<dbReference type="InterPro" id="IPR020806">
    <property type="entry name" value="PKS_PP-bd"/>
</dbReference>
<dbReference type="EMBL" id="CP011371">
    <property type="protein sequence ID" value="AKJ29423.1"/>
    <property type="molecule type" value="Genomic_DNA"/>
</dbReference>
<feature type="region of interest" description="Disordered" evidence="8">
    <location>
        <begin position="267"/>
        <end position="293"/>
    </location>
</feature>
<feature type="domain" description="Carrier" evidence="9">
    <location>
        <begin position="866"/>
        <end position="947"/>
    </location>
</feature>
<keyword evidence="6" id="KW-0276">Fatty acid metabolism</keyword>
<comment type="similarity">
    <text evidence="1">Belongs to the ATP-dependent AMP-binding enzyme family.</text>
</comment>
<evidence type="ECO:0000256" key="6">
    <source>
        <dbReference type="ARBA" id="ARBA00022832"/>
    </source>
</evidence>
<dbReference type="InterPro" id="IPR042099">
    <property type="entry name" value="ANL_N_sf"/>
</dbReference>
<dbReference type="SUPFAM" id="SSF47336">
    <property type="entry name" value="ACP-like"/>
    <property type="match status" value="1"/>
</dbReference>
<dbReference type="PANTHER" id="PTHR22754">
    <property type="entry name" value="DISCO-INTERACTING PROTEIN 2 DIP2 -RELATED"/>
    <property type="match status" value="1"/>
</dbReference>
<dbReference type="GO" id="GO:0008610">
    <property type="term" value="P:lipid biosynthetic process"/>
    <property type="evidence" value="ECO:0007669"/>
    <property type="project" value="InterPro"/>
</dbReference>
<dbReference type="Gene3D" id="3.40.366.10">
    <property type="entry name" value="Malonyl-Coenzyme A Acyl Carrier Protein, domain 2"/>
    <property type="match status" value="1"/>
</dbReference>
<dbReference type="Gene3D" id="3.30.70.250">
    <property type="entry name" value="Malonyl-CoA ACP transacylase, ACP-binding"/>
    <property type="match status" value="1"/>
</dbReference>
<dbReference type="SUPFAM" id="SSF52151">
    <property type="entry name" value="FabD/lysophospholipase-like"/>
    <property type="match status" value="1"/>
</dbReference>
<gene>
    <name evidence="10" type="ORF">AAW51_2732</name>
</gene>
<dbReference type="AlphaFoldDB" id="A0A0G3BN56"/>
<evidence type="ECO:0000256" key="3">
    <source>
        <dbReference type="ARBA" id="ARBA00022553"/>
    </source>
</evidence>
<dbReference type="STRING" id="413882.AAW51_2732"/>
<keyword evidence="5" id="KW-0808">Transferase</keyword>
<accession>A0A0G3BN56</accession>
<dbReference type="GO" id="GO:0004314">
    <property type="term" value="F:[acyl-carrier-protein] S-malonyltransferase activity"/>
    <property type="evidence" value="ECO:0007669"/>
    <property type="project" value="InterPro"/>
</dbReference>
<evidence type="ECO:0000313" key="11">
    <source>
        <dbReference type="Proteomes" id="UP000035352"/>
    </source>
</evidence>
<dbReference type="SMART" id="SM01294">
    <property type="entry name" value="PKS_PP_betabranch"/>
    <property type="match status" value="1"/>
</dbReference>
<dbReference type="SMART" id="SM00827">
    <property type="entry name" value="PKS_AT"/>
    <property type="match status" value="1"/>
</dbReference>
<dbReference type="Proteomes" id="UP000035352">
    <property type="component" value="Chromosome"/>
</dbReference>
<dbReference type="InterPro" id="IPR016035">
    <property type="entry name" value="Acyl_Trfase/lysoPLipase"/>
</dbReference>
<keyword evidence="3" id="KW-0597">Phosphoprotein</keyword>
<keyword evidence="2" id="KW-0596">Phosphopantetheine</keyword>
<dbReference type="Pfam" id="PF00550">
    <property type="entry name" value="PP-binding"/>
    <property type="match status" value="1"/>
</dbReference>
<dbReference type="InterPro" id="IPR001227">
    <property type="entry name" value="Ac_transferase_dom_sf"/>
</dbReference>
<dbReference type="Pfam" id="PF00501">
    <property type="entry name" value="AMP-binding"/>
    <property type="match status" value="1"/>
</dbReference>
<dbReference type="GO" id="GO:0016874">
    <property type="term" value="F:ligase activity"/>
    <property type="evidence" value="ECO:0007669"/>
    <property type="project" value="UniProtKB-KW"/>
</dbReference>
<name>A0A0G3BN56_9BURK</name>
<dbReference type="SUPFAM" id="SSF55048">
    <property type="entry name" value="Probable ACP-binding domain of malonyl-CoA ACP transacylase"/>
    <property type="match status" value="1"/>
</dbReference>
<organism evidence="10 11">
    <name type="scientific">Caldimonas brevitalea</name>
    <dbReference type="NCBI Taxonomy" id="413882"/>
    <lineage>
        <taxon>Bacteria</taxon>
        <taxon>Pseudomonadati</taxon>
        <taxon>Pseudomonadota</taxon>
        <taxon>Betaproteobacteria</taxon>
        <taxon>Burkholderiales</taxon>
        <taxon>Sphaerotilaceae</taxon>
        <taxon>Caldimonas</taxon>
    </lineage>
</organism>
<keyword evidence="4" id="KW-0436">Ligase</keyword>
<dbReference type="PANTHER" id="PTHR22754:SF32">
    <property type="entry name" value="DISCO-INTERACTING PROTEIN 2"/>
    <property type="match status" value="1"/>
</dbReference>
<evidence type="ECO:0000256" key="2">
    <source>
        <dbReference type="ARBA" id="ARBA00022450"/>
    </source>
</evidence>
<dbReference type="InterPro" id="IPR036736">
    <property type="entry name" value="ACP-like_sf"/>
</dbReference>
<proteinExistence type="inferred from homology"/>
<dbReference type="InterPro" id="IPR016036">
    <property type="entry name" value="Malonyl_transacylase_ACP-bd"/>
</dbReference>